<evidence type="ECO:0000313" key="7">
    <source>
        <dbReference type="Proteomes" id="UP000829504"/>
    </source>
</evidence>
<reference evidence="5 7" key="2">
    <citation type="submission" date="2022-03" db="EMBL/GenBank/DDBJ databases">
        <title>Genome sequencing of Morococcus cerebrosus.</title>
        <authorList>
            <person name="Baek M.-G."/>
            <person name="Yi H."/>
        </authorList>
    </citation>
    <scope>NUCLEOTIDE SEQUENCE [LARGE SCALE GENOMIC DNA]</scope>
    <source>
        <strain evidence="5 7">CIP 81.93</strain>
    </source>
</reference>
<dbReference type="AlphaFoldDB" id="A0A0C1EL74"/>
<evidence type="ECO:0000256" key="1">
    <source>
        <dbReference type="SAM" id="Phobius"/>
    </source>
</evidence>
<dbReference type="EMBL" id="JUFZ01000012">
    <property type="protein sequence ID" value="KIC13014.1"/>
    <property type="molecule type" value="Genomic_DNA"/>
</dbReference>
<dbReference type="InterPro" id="IPR025205">
    <property type="entry name" value="PilX/PilW_C"/>
</dbReference>
<dbReference type="Proteomes" id="UP000829504">
    <property type="component" value="Chromosome"/>
</dbReference>
<protein>
    <submittedName>
        <fullName evidence="4 5">Pilus assembly protein</fullName>
    </submittedName>
</protein>
<keyword evidence="1" id="KW-1133">Transmembrane helix</keyword>
<gene>
    <name evidence="4" type="ORF">MCC93_02980</name>
    <name evidence="5" type="ORF">MON37_05640</name>
</gene>
<evidence type="ECO:0000313" key="6">
    <source>
        <dbReference type="Proteomes" id="UP000031390"/>
    </source>
</evidence>
<dbReference type="Proteomes" id="UP000031390">
    <property type="component" value="Unassembled WGS sequence"/>
</dbReference>
<dbReference type="RefSeq" id="WP_039405035.1">
    <property type="nucleotide sequence ID" value="NZ_CP094242.1"/>
</dbReference>
<feature type="domain" description="Type 4 fimbrial biogenesis protein PilX N-terminal" evidence="3">
    <location>
        <begin position="17"/>
        <end position="67"/>
    </location>
</feature>
<dbReference type="Pfam" id="PF13681">
    <property type="entry name" value="PilX"/>
    <property type="match status" value="1"/>
</dbReference>
<feature type="transmembrane region" description="Helical" evidence="1">
    <location>
        <begin position="20"/>
        <end position="39"/>
    </location>
</feature>
<evidence type="ECO:0000313" key="5">
    <source>
        <dbReference type="EMBL" id="UNV88398.1"/>
    </source>
</evidence>
<sequence length="208" mass="22830">MRRPITLNHPAKASAQKGFALFIVLMIMIVIALLVVTATQSYNTEQRISTNDADHKFATTLAEAALREGENNIYEIEDGDYPFTDDCISISKTKKDKKNGLCKAAQVNAGSYSTSAGTITVSGTSKDEAWIREDGCIDTHNKAKTKCIDVNGMQYPGKNSGAAKDARYIIEYLSTNSTDNRTIYRVTAKAWGKNENTVVILQSYVANE</sequence>
<dbReference type="Pfam" id="PF14341">
    <property type="entry name" value="PilX_N"/>
    <property type="match status" value="1"/>
</dbReference>
<dbReference type="EMBL" id="CP094242">
    <property type="protein sequence ID" value="UNV88398.1"/>
    <property type="molecule type" value="Genomic_DNA"/>
</dbReference>
<keyword evidence="1" id="KW-0472">Membrane</keyword>
<reference evidence="4 6" key="1">
    <citation type="submission" date="2014-12" db="EMBL/GenBank/DDBJ databases">
        <title>Genome sequence of Morococcus cerebrosus.</title>
        <authorList>
            <person name="Shin S.-K."/>
            <person name="Yi H."/>
        </authorList>
    </citation>
    <scope>NUCLEOTIDE SEQUENCE [LARGE SCALE GENOMIC DNA]</scope>
    <source>
        <strain evidence="4 6">CIP 81.93</strain>
    </source>
</reference>
<dbReference type="PATRIC" id="fig|1056807.3.peg.286"/>
<name>A0A0C1EL74_9NEIS</name>
<keyword evidence="1" id="KW-0812">Transmembrane</keyword>
<accession>A0A0C1EL74</accession>
<evidence type="ECO:0000313" key="4">
    <source>
        <dbReference type="EMBL" id="KIC13014.1"/>
    </source>
</evidence>
<evidence type="ECO:0000259" key="3">
    <source>
        <dbReference type="Pfam" id="PF14341"/>
    </source>
</evidence>
<feature type="domain" description="PilX/PilW C-terminal" evidence="2">
    <location>
        <begin position="132"/>
        <end position="206"/>
    </location>
</feature>
<dbReference type="InterPro" id="IPR025746">
    <property type="entry name" value="PilX_N_dom"/>
</dbReference>
<organism evidence="4 6">
    <name type="scientific">Morococcus cerebrosus</name>
    <dbReference type="NCBI Taxonomy" id="1056807"/>
    <lineage>
        <taxon>Bacteria</taxon>
        <taxon>Pseudomonadati</taxon>
        <taxon>Pseudomonadota</taxon>
        <taxon>Betaproteobacteria</taxon>
        <taxon>Neisseriales</taxon>
        <taxon>Neisseriaceae</taxon>
        <taxon>Morococcus</taxon>
    </lineage>
</organism>
<proteinExistence type="predicted"/>
<keyword evidence="7" id="KW-1185">Reference proteome</keyword>
<evidence type="ECO:0000259" key="2">
    <source>
        <dbReference type="Pfam" id="PF13681"/>
    </source>
</evidence>